<dbReference type="InterPro" id="IPR036761">
    <property type="entry name" value="TTHA0802/YceI-like_sf"/>
</dbReference>
<dbReference type="PANTHER" id="PTHR34406">
    <property type="entry name" value="PROTEIN YCEI"/>
    <property type="match status" value="1"/>
</dbReference>
<keyword evidence="4" id="KW-1185">Reference proteome</keyword>
<name>A0A850PIV2_9MYCO</name>
<dbReference type="SMART" id="SM00867">
    <property type="entry name" value="YceI"/>
    <property type="match status" value="1"/>
</dbReference>
<dbReference type="AlphaFoldDB" id="A0A850PIV2"/>
<evidence type="ECO:0000313" key="4">
    <source>
        <dbReference type="Proteomes" id="UP000570517"/>
    </source>
</evidence>
<dbReference type="SUPFAM" id="SSF101874">
    <property type="entry name" value="YceI-like"/>
    <property type="match status" value="1"/>
</dbReference>
<proteinExistence type="inferred from homology"/>
<gene>
    <name evidence="3" type="ORF">HLY00_1446</name>
</gene>
<evidence type="ECO:0000256" key="1">
    <source>
        <dbReference type="ARBA" id="ARBA00008812"/>
    </source>
</evidence>
<evidence type="ECO:0000259" key="2">
    <source>
        <dbReference type="SMART" id="SM00867"/>
    </source>
</evidence>
<organism evidence="3 4">
    <name type="scientific">Mycolicibacterium hippocampi</name>
    <dbReference type="NCBI Taxonomy" id="659824"/>
    <lineage>
        <taxon>Bacteria</taxon>
        <taxon>Bacillati</taxon>
        <taxon>Actinomycetota</taxon>
        <taxon>Actinomycetes</taxon>
        <taxon>Mycobacteriales</taxon>
        <taxon>Mycobacteriaceae</taxon>
        <taxon>Mycolicibacterium</taxon>
    </lineage>
</organism>
<comment type="caution">
    <text evidence="3">The sequence shown here is derived from an EMBL/GenBank/DDBJ whole genome shotgun (WGS) entry which is preliminary data.</text>
</comment>
<dbReference type="InterPro" id="IPR007372">
    <property type="entry name" value="Lipid/polyisoprenoid-bd_YceI"/>
</dbReference>
<protein>
    <recommendedName>
        <fullName evidence="2">Lipid/polyisoprenoid-binding YceI-like domain-containing protein</fullName>
    </recommendedName>
</protein>
<dbReference type="Gene3D" id="2.40.128.110">
    <property type="entry name" value="Lipid/polyisoprenoid-binding, YceI-like"/>
    <property type="match status" value="1"/>
</dbReference>
<dbReference type="Proteomes" id="UP000570517">
    <property type="component" value="Unassembled WGS sequence"/>
</dbReference>
<dbReference type="RefSeq" id="WP_178358646.1">
    <property type="nucleotide sequence ID" value="NZ_JABFYL010000023.1"/>
</dbReference>
<accession>A0A850PIV2</accession>
<dbReference type="EMBL" id="JABFYL010000023">
    <property type="protein sequence ID" value="NVN50279.1"/>
    <property type="molecule type" value="Genomic_DNA"/>
</dbReference>
<dbReference type="Pfam" id="PF04264">
    <property type="entry name" value="YceI"/>
    <property type="match status" value="1"/>
</dbReference>
<reference evidence="3 4" key="1">
    <citation type="submission" date="2020-05" db="EMBL/GenBank/DDBJ databases">
        <title>Draft genome sequence of Mycobacterium hippocampi DL, isolated from European seabass, Dicentrarchus labrax, reared in fish farms.</title>
        <authorList>
            <person name="Stathopoulou P."/>
            <person name="Asimakis E."/>
            <person name="Tzokas K."/>
            <person name="Batargias C."/>
            <person name="Tsiamis G."/>
        </authorList>
    </citation>
    <scope>NUCLEOTIDE SEQUENCE [LARGE SCALE GENOMIC DNA]</scope>
    <source>
        <strain evidence="3 4">DL</strain>
    </source>
</reference>
<evidence type="ECO:0000313" key="3">
    <source>
        <dbReference type="EMBL" id="NVN50279.1"/>
    </source>
</evidence>
<feature type="domain" description="Lipid/polyisoprenoid-binding YceI-like" evidence="2">
    <location>
        <begin position="5"/>
        <end position="179"/>
    </location>
</feature>
<comment type="similarity">
    <text evidence="1">Belongs to the UPF0312 family.</text>
</comment>
<dbReference type="PANTHER" id="PTHR34406:SF1">
    <property type="entry name" value="PROTEIN YCEI"/>
    <property type="match status" value="1"/>
</dbReference>
<sequence>MATTVWRLDSADGQLLVTTGVAGPAAKMGHRLTLSLTWEATVQWVDDAPSEVEFVADVGSLQVLRGDGGVKGLTSPEKALARSNALKVFDAGRYPQIRFHAADITRAGDGYRLTGTLEIHGTTRPHVVDLQVEDLGDTSRMSCEGQVRHSDFGLKPYSLMMGAMKVTDEVTVSFSAERATG</sequence>